<comment type="similarity">
    <text evidence="2">Belongs to the Iojap/RsfS family.</text>
</comment>
<dbReference type="NCBIfam" id="TIGR00090">
    <property type="entry name" value="rsfS_iojap_ybeB"/>
    <property type="match status" value="1"/>
</dbReference>
<dbReference type="GO" id="GO:0005739">
    <property type="term" value="C:mitochondrion"/>
    <property type="evidence" value="ECO:0007669"/>
    <property type="project" value="UniProtKB-SubCell"/>
</dbReference>
<dbReference type="Proteomes" id="UP001314205">
    <property type="component" value="Unassembled WGS sequence"/>
</dbReference>
<dbReference type="FunFam" id="3.30.460.10:FF:000018">
    <property type="entry name" value="Mitochondrial assembly of ribosomal large subunit 1"/>
    <property type="match status" value="1"/>
</dbReference>
<dbReference type="EMBL" id="CAVLGL010000148">
    <property type="protein sequence ID" value="CAK1603361.1"/>
    <property type="molecule type" value="Genomic_DNA"/>
</dbReference>
<dbReference type="Pfam" id="PF02410">
    <property type="entry name" value="RsfS"/>
    <property type="match status" value="1"/>
</dbReference>
<dbReference type="InterPro" id="IPR004394">
    <property type="entry name" value="Iojap/RsfS/C7orf30"/>
</dbReference>
<dbReference type="PANTHER" id="PTHR21043">
    <property type="entry name" value="IOJAP SUPERFAMILY ORTHOLOG"/>
    <property type="match status" value="1"/>
</dbReference>
<evidence type="ECO:0000256" key="5">
    <source>
        <dbReference type="ARBA" id="ARBA00073331"/>
    </source>
</evidence>
<dbReference type="InterPro" id="IPR043519">
    <property type="entry name" value="NT_sf"/>
</dbReference>
<comment type="caution">
    <text evidence="6">The sequence shown here is derived from an EMBL/GenBank/DDBJ whole genome shotgun (WGS) entry which is preliminary data.</text>
</comment>
<protein>
    <recommendedName>
        <fullName evidence="5">Mitochondrial assembly of ribosomal large subunit protein 1</fullName>
    </recommendedName>
</protein>
<organism evidence="6 7">
    <name type="scientific">Parnassius mnemosyne</name>
    <name type="common">clouded apollo</name>
    <dbReference type="NCBI Taxonomy" id="213953"/>
    <lineage>
        <taxon>Eukaryota</taxon>
        <taxon>Metazoa</taxon>
        <taxon>Ecdysozoa</taxon>
        <taxon>Arthropoda</taxon>
        <taxon>Hexapoda</taxon>
        <taxon>Insecta</taxon>
        <taxon>Pterygota</taxon>
        <taxon>Neoptera</taxon>
        <taxon>Endopterygota</taxon>
        <taxon>Lepidoptera</taxon>
        <taxon>Glossata</taxon>
        <taxon>Ditrysia</taxon>
        <taxon>Papilionoidea</taxon>
        <taxon>Papilionidae</taxon>
        <taxon>Parnassiinae</taxon>
        <taxon>Parnassini</taxon>
        <taxon>Parnassius</taxon>
        <taxon>Driopa</taxon>
    </lineage>
</organism>
<dbReference type="GO" id="GO:0017148">
    <property type="term" value="P:negative regulation of translation"/>
    <property type="evidence" value="ECO:0007669"/>
    <property type="project" value="TreeGrafter"/>
</dbReference>
<gene>
    <name evidence="6" type="ORF">PARMNEM_LOCUS21746</name>
</gene>
<accession>A0AAV1MBL1</accession>
<comment type="function">
    <text evidence="4">Required for normal mitochondrial ribosome function and mitochondrial translation. May play a role in ribosome biogenesis by preventing premature association of the 28S and 39S ribosomal subunits. Interacts with mitochondrial ribosomal protein uL14m (MRPL14), probably blocking formation of intersubunit bridge B8, preventing association of the 28S and 39S ribosomal subunits. Addition to isolated mitochondrial ribosomal subunits partially inhibits translation, probably by interfering with the association of the 28S and 39S ribosomal subunits and the formation of functional ribosomes. May also participate in the assembly and/or regulation of the stability of the large subunit of the mitochondrial ribosome. May function as a ribosomal silencing factor.</text>
</comment>
<dbReference type="AlphaFoldDB" id="A0AAV1MBL1"/>
<proteinExistence type="inferred from homology"/>
<dbReference type="GO" id="GO:0090071">
    <property type="term" value="P:negative regulation of ribosome biogenesis"/>
    <property type="evidence" value="ECO:0007669"/>
    <property type="project" value="TreeGrafter"/>
</dbReference>
<evidence type="ECO:0000256" key="1">
    <source>
        <dbReference type="ARBA" id="ARBA00004173"/>
    </source>
</evidence>
<comment type="subcellular location">
    <subcellularLocation>
        <location evidence="1">Mitochondrion</location>
    </subcellularLocation>
</comment>
<reference evidence="6 7" key="1">
    <citation type="submission" date="2023-11" db="EMBL/GenBank/DDBJ databases">
        <authorList>
            <person name="Hedman E."/>
            <person name="Englund M."/>
            <person name="Stromberg M."/>
            <person name="Nyberg Akerstrom W."/>
            <person name="Nylinder S."/>
            <person name="Jareborg N."/>
            <person name="Kallberg Y."/>
            <person name="Kronander E."/>
        </authorList>
    </citation>
    <scope>NUCLEOTIDE SEQUENCE [LARGE SCALE GENOMIC DNA]</scope>
</reference>
<dbReference type="PANTHER" id="PTHR21043:SF0">
    <property type="entry name" value="MITOCHONDRIAL ASSEMBLY OF RIBOSOMAL LARGE SUBUNIT PROTEIN 1"/>
    <property type="match status" value="1"/>
</dbReference>
<dbReference type="GO" id="GO:0043023">
    <property type="term" value="F:ribosomal large subunit binding"/>
    <property type="evidence" value="ECO:0007669"/>
    <property type="project" value="TreeGrafter"/>
</dbReference>
<sequence>MFKNIVATIGNIKKSTGLIKCCALDPRRYHPRLLHLGFFVESPRNISKDKSWTSPAISSKYEVITEKNSPIIEHTADEMKYEVVEEKYPILSDEYDGINLERGKHGVFDIEDLVDLLQRENSKNIFVATVPKDINFVEYICVVSGRSKRHIRALAEFVRKVYKKKCYKTDQLPRIEGKDSDEWMALDLGNIALHIFSDKAREVYDLETLWAVGPEYDEKMTQKSDVVDIFENYSAYLKDLKPLG</sequence>
<keyword evidence="3" id="KW-0496">Mitochondrion</keyword>
<evidence type="ECO:0000256" key="2">
    <source>
        <dbReference type="ARBA" id="ARBA00010574"/>
    </source>
</evidence>
<evidence type="ECO:0000256" key="4">
    <source>
        <dbReference type="ARBA" id="ARBA00053669"/>
    </source>
</evidence>
<evidence type="ECO:0000313" key="7">
    <source>
        <dbReference type="Proteomes" id="UP001314205"/>
    </source>
</evidence>
<evidence type="ECO:0000313" key="6">
    <source>
        <dbReference type="EMBL" id="CAK1603361.1"/>
    </source>
</evidence>
<dbReference type="HAMAP" id="MF_01477">
    <property type="entry name" value="Iojap_RsfS"/>
    <property type="match status" value="1"/>
</dbReference>
<dbReference type="SUPFAM" id="SSF81301">
    <property type="entry name" value="Nucleotidyltransferase"/>
    <property type="match status" value="1"/>
</dbReference>
<dbReference type="Gene3D" id="3.30.460.10">
    <property type="entry name" value="Beta Polymerase, domain 2"/>
    <property type="match status" value="1"/>
</dbReference>
<keyword evidence="7" id="KW-1185">Reference proteome</keyword>
<name>A0AAV1MBL1_9NEOP</name>
<evidence type="ECO:0000256" key="3">
    <source>
        <dbReference type="ARBA" id="ARBA00023128"/>
    </source>
</evidence>